<reference evidence="1" key="1">
    <citation type="submission" date="2022-04" db="EMBL/GenBank/DDBJ databases">
        <title>Chromosome-scale genome assembly of Holotrichia oblita Faldermann.</title>
        <authorList>
            <person name="Rongchong L."/>
        </authorList>
    </citation>
    <scope>NUCLEOTIDE SEQUENCE</scope>
    <source>
        <strain evidence="1">81SQS9</strain>
    </source>
</reference>
<organism evidence="1 2">
    <name type="scientific">Holotrichia oblita</name>
    <name type="common">Chafer beetle</name>
    <dbReference type="NCBI Taxonomy" id="644536"/>
    <lineage>
        <taxon>Eukaryota</taxon>
        <taxon>Metazoa</taxon>
        <taxon>Ecdysozoa</taxon>
        <taxon>Arthropoda</taxon>
        <taxon>Hexapoda</taxon>
        <taxon>Insecta</taxon>
        <taxon>Pterygota</taxon>
        <taxon>Neoptera</taxon>
        <taxon>Endopterygota</taxon>
        <taxon>Coleoptera</taxon>
        <taxon>Polyphaga</taxon>
        <taxon>Scarabaeiformia</taxon>
        <taxon>Scarabaeidae</taxon>
        <taxon>Melolonthinae</taxon>
        <taxon>Holotrichia</taxon>
    </lineage>
</organism>
<evidence type="ECO:0000313" key="2">
    <source>
        <dbReference type="Proteomes" id="UP001056778"/>
    </source>
</evidence>
<dbReference type="Proteomes" id="UP001056778">
    <property type="component" value="Chromosome 4"/>
</dbReference>
<sequence>MDQFVTTYRKDYLWPYVRVMGNKPHSENMYPPLSTGDHGEMCPCYFVSQMKPTTSQKVFGPNVLKQDVWSRLSPVGPLVDPKMYPARVGRAPEDEIMRYNQPNVFLRKLQDKYPYVYEILRTAPPDDMISRINRDRLRTTYQVDYCNMNEYPNAPYDELLRAAGVQGVSPCPEPVHLPGDACRPNQRPIAFRPATITKEPRIKGNIFGGATRGAEGGIGAGKDFCGSHGLANVTPGITEYQDEISKLGELIIRDKIHHKIRPTLRA</sequence>
<name>A0ACB9T9L8_HOLOL</name>
<proteinExistence type="predicted"/>
<keyword evidence="2" id="KW-1185">Reference proteome</keyword>
<evidence type="ECO:0000313" key="1">
    <source>
        <dbReference type="EMBL" id="KAI4463513.1"/>
    </source>
</evidence>
<gene>
    <name evidence="1" type="ORF">MML48_4g00018363</name>
</gene>
<protein>
    <submittedName>
        <fullName evidence="1">Uncharacterized protein</fullName>
    </submittedName>
</protein>
<comment type="caution">
    <text evidence="1">The sequence shown here is derived from an EMBL/GenBank/DDBJ whole genome shotgun (WGS) entry which is preliminary data.</text>
</comment>
<dbReference type="EMBL" id="CM043018">
    <property type="protein sequence ID" value="KAI4463513.1"/>
    <property type="molecule type" value="Genomic_DNA"/>
</dbReference>
<accession>A0ACB9T9L8</accession>